<feature type="transmembrane region" description="Helical" evidence="1">
    <location>
        <begin position="12"/>
        <end position="36"/>
    </location>
</feature>
<protein>
    <recommendedName>
        <fullName evidence="4">Capsular polysaccharide biosynthesis protein</fullName>
    </recommendedName>
</protein>
<evidence type="ECO:0008006" key="4">
    <source>
        <dbReference type="Google" id="ProtNLM"/>
    </source>
</evidence>
<reference evidence="2 3" key="1">
    <citation type="journal article" date="2019" name="Emerg. Microbes Infect.">
        <title>Comprehensive subspecies identification of 175 nontuberculous mycobacteria species based on 7547 genomic profiles.</title>
        <authorList>
            <person name="Matsumoto Y."/>
            <person name="Kinjo T."/>
            <person name="Motooka D."/>
            <person name="Nabeya D."/>
            <person name="Jung N."/>
            <person name="Uechi K."/>
            <person name="Horii T."/>
            <person name="Iida T."/>
            <person name="Fujita J."/>
            <person name="Nakamura S."/>
        </authorList>
    </citation>
    <scope>NUCLEOTIDE SEQUENCE [LARGE SCALE GENOMIC DNA]</scope>
    <source>
        <strain evidence="2 3">JCM 30396</strain>
    </source>
</reference>
<evidence type="ECO:0000313" key="3">
    <source>
        <dbReference type="Proteomes" id="UP000467148"/>
    </source>
</evidence>
<organism evidence="2 3">
    <name type="scientific">Mycolicibacterium helvum</name>
    <dbReference type="NCBI Taxonomy" id="1534349"/>
    <lineage>
        <taxon>Bacteria</taxon>
        <taxon>Bacillati</taxon>
        <taxon>Actinomycetota</taxon>
        <taxon>Actinomycetes</taxon>
        <taxon>Mycobacteriales</taxon>
        <taxon>Mycobacteriaceae</taxon>
        <taxon>Mycolicibacterium</taxon>
    </lineage>
</organism>
<dbReference type="AlphaFoldDB" id="A0A7I7T554"/>
<evidence type="ECO:0000313" key="2">
    <source>
        <dbReference type="EMBL" id="BBY63365.1"/>
    </source>
</evidence>
<dbReference type="Proteomes" id="UP000467148">
    <property type="component" value="Chromosome"/>
</dbReference>
<keyword evidence="3" id="KW-1185">Reference proteome</keyword>
<keyword evidence="1" id="KW-0812">Transmembrane</keyword>
<keyword evidence="1" id="KW-1133">Transmembrane helix</keyword>
<gene>
    <name evidence="2" type="ORF">MHEL_16080</name>
</gene>
<dbReference type="RefSeq" id="WP_163747035.1">
    <property type="nucleotide sequence ID" value="NZ_AP022596.1"/>
</dbReference>
<dbReference type="KEGG" id="mhev:MHEL_16080"/>
<keyword evidence="1" id="KW-0472">Membrane</keyword>
<dbReference type="EMBL" id="AP022596">
    <property type="protein sequence ID" value="BBY63365.1"/>
    <property type="molecule type" value="Genomic_DNA"/>
</dbReference>
<feature type="transmembrane region" description="Helical" evidence="1">
    <location>
        <begin position="186"/>
        <end position="209"/>
    </location>
</feature>
<sequence>MGHPEAVDGQRLRWWWMVIPLCGVLGLAAGILWGVWKTPVYTAKAYGFVAFTPPLPGNPVDPNPYASGVYVQQRIATYAALATSTEVLRAVVADTHQGTVDQLREHVHATVIPDRVIVQIAVDDAEPRAAAQIANSVLDNLGRTVVSVERGGASFIELGGAPPQPASPIQILPVQPAIVSPPAPRWHAAVGGLLIGTVVGAAVCVYYLVQSRRRSPRPEKLVVGDADTNSYAQ</sequence>
<proteinExistence type="predicted"/>
<accession>A0A7I7T554</accession>
<evidence type="ECO:0000256" key="1">
    <source>
        <dbReference type="SAM" id="Phobius"/>
    </source>
</evidence>
<name>A0A7I7T554_9MYCO</name>